<evidence type="ECO:0000313" key="2">
    <source>
        <dbReference type="Proteomes" id="UP000186102"/>
    </source>
</evidence>
<sequence length="40" mass="4761">MFFRTFWTDNNVVRPVVAENLIEKEFKRIAGSELINKSLF</sequence>
<proteinExistence type="predicted"/>
<comment type="caution">
    <text evidence="1">The sequence shown here is derived from an EMBL/GenBank/DDBJ whole genome shotgun (WGS) entry which is preliminary data.</text>
</comment>
<gene>
    <name evidence="1" type="ORF">DSOL_3176</name>
</gene>
<evidence type="ECO:0000313" key="1">
    <source>
        <dbReference type="EMBL" id="OLN30233.1"/>
    </source>
</evidence>
<dbReference type="EMBL" id="MLBF01000026">
    <property type="protein sequence ID" value="OLN30233.1"/>
    <property type="molecule type" value="Genomic_DNA"/>
</dbReference>
<dbReference type="AlphaFoldDB" id="A0A1Q8QS97"/>
<dbReference type="Proteomes" id="UP000186102">
    <property type="component" value="Unassembled WGS sequence"/>
</dbReference>
<name>A0A1Q8QS97_9FIRM</name>
<reference evidence="1 2" key="1">
    <citation type="submission" date="2016-09" db="EMBL/GenBank/DDBJ databases">
        <title>Complete genome of Desulfosporosinus sp. OL.</title>
        <authorList>
            <person name="Mardanov A."/>
            <person name="Beletsky A."/>
            <person name="Panova A."/>
            <person name="Karnachuk O."/>
            <person name="Ravin N."/>
        </authorList>
    </citation>
    <scope>NUCLEOTIDE SEQUENCE [LARGE SCALE GENOMIC DNA]</scope>
    <source>
        <strain evidence="1 2">OL</strain>
    </source>
</reference>
<protein>
    <submittedName>
        <fullName evidence="1">Uncharacterized protein</fullName>
    </submittedName>
</protein>
<accession>A0A1Q8QS97</accession>
<organism evidence="1 2">
    <name type="scientific">Desulfosporosinus metallidurans</name>
    <dbReference type="NCBI Taxonomy" id="1888891"/>
    <lineage>
        <taxon>Bacteria</taxon>
        <taxon>Bacillati</taxon>
        <taxon>Bacillota</taxon>
        <taxon>Clostridia</taxon>
        <taxon>Eubacteriales</taxon>
        <taxon>Desulfitobacteriaceae</taxon>
        <taxon>Desulfosporosinus</taxon>
    </lineage>
</organism>
<keyword evidence="2" id="KW-1185">Reference proteome</keyword>
<dbReference type="STRING" id="1888891.DSOL_3176"/>